<evidence type="ECO:0000256" key="1">
    <source>
        <dbReference type="SAM" id="MobiDB-lite"/>
    </source>
</evidence>
<dbReference type="EMBL" id="CAUYUJ010016058">
    <property type="protein sequence ID" value="CAK0861289.1"/>
    <property type="molecule type" value="Genomic_DNA"/>
</dbReference>
<protein>
    <submittedName>
        <fullName evidence="3">Uncharacterized protein</fullName>
    </submittedName>
</protein>
<feature type="non-terminal residue" evidence="3">
    <location>
        <position position="183"/>
    </location>
</feature>
<feature type="signal peptide" evidence="2">
    <location>
        <begin position="1"/>
        <end position="26"/>
    </location>
</feature>
<feature type="region of interest" description="Disordered" evidence="1">
    <location>
        <begin position="71"/>
        <end position="157"/>
    </location>
</feature>
<evidence type="ECO:0000313" key="3">
    <source>
        <dbReference type="EMBL" id="CAK0861289.1"/>
    </source>
</evidence>
<keyword evidence="4" id="KW-1185">Reference proteome</keyword>
<organism evidence="3 4">
    <name type="scientific">Prorocentrum cordatum</name>
    <dbReference type="NCBI Taxonomy" id="2364126"/>
    <lineage>
        <taxon>Eukaryota</taxon>
        <taxon>Sar</taxon>
        <taxon>Alveolata</taxon>
        <taxon>Dinophyceae</taxon>
        <taxon>Prorocentrales</taxon>
        <taxon>Prorocentraceae</taxon>
        <taxon>Prorocentrum</taxon>
    </lineage>
</organism>
<feature type="region of interest" description="Disordered" evidence="1">
    <location>
        <begin position="164"/>
        <end position="183"/>
    </location>
</feature>
<comment type="caution">
    <text evidence="3">The sequence shown here is derived from an EMBL/GenBank/DDBJ whole genome shotgun (WGS) entry which is preliminary data.</text>
</comment>
<gene>
    <name evidence="3" type="ORF">PCOR1329_LOCUS49998</name>
</gene>
<evidence type="ECO:0000313" key="4">
    <source>
        <dbReference type="Proteomes" id="UP001189429"/>
    </source>
</evidence>
<evidence type="ECO:0000256" key="2">
    <source>
        <dbReference type="SAM" id="SignalP"/>
    </source>
</evidence>
<feature type="compositionally biased region" description="Low complexity" evidence="1">
    <location>
        <begin position="116"/>
        <end position="130"/>
    </location>
</feature>
<sequence length="183" mass="19199">DADANAAPCAAVFGSFLFLKVILLRAELAPYRVESTATRRCATKCNTCDALETEAMSRLIGGRLTLDAEDTTCPAAPTSESARKPPRAHWRPSPAIRTTRCQASAPPPSADREVAAARPGPSRGPAPIAALIDQLQRGGAAMSRDGWGPNGSSAVNDSVNDLQSLQQRGKTSQFPSTGSVLKL</sequence>
<reference evidence="3" key="1">
    <citation type="submission" date="2023-10" db="EMBL/GenBank/DDBJ databases">
        <authorList>
            <person name="Chen Y."/>
            <person name="Shah S."/>
            <person name="Dougan E. K."/>
            <person name="Thang M."/>
            <person name="Chan C."/>
        </authorList>
    </citation>
    <scope>NUCLEOTIDE SEQUENCE [LARGE SCALE GENOMIC DNA]</scope>
</reference>
<accession>A0ABN9UMZ3</accession>
<feature type="non-terminal residue" evidence="3">
    <location>
        <position position="1"/>
    </location>
</feature>
<proteinExistence type="predicted"/>
<dbReference type="Proteomes" id="UP001189429">
    <property type="component" value="Unassembled WGS sequence"/>
</dbReference>
<keyword evidence="2" id="KW-0732">Signal</keyword>
<feature type="chain" id="PRO_5046380545" evidence="2">
    <location>
        <begin position="27"/>
        <end position="183"/>
    </location>
</feature>
<name>A0ABN9UMZ3_9DINO</name>